<keyword evidence="4 6" id="KW-0732">Signal</keyword>
<dbReference type="PATRIC" id="fig|545697.3.peg.2699"/>
<gene>
    <name evidence="8" type="ORF">HMPREF0216_02747</name>
</gene>
<feature type="chain" id="PRO_5038462028" evidence="6">
    <location>
        <begin position="27"/>
        <end position="568"/>
    </location>
</feature>
<accession>L1Q7Q7</accession>
<organism evidence="8 9">
    <name type="scientific">Clostridium celatum DSM 1785</name>
    <dbReference type="NCBI Taxonomy" id="545697"/>
    <lineage>
        <taxon>Bacteria</taxon>
        <taxon>Bacillati</taxon>
        <taxon>Bacillota</taxon>
        <taxon>Clostridia</taxon>
        <taxon>Eubacteriales</taxon>
        <taxon>Clostridiaceae</taxon>
        <taxon>Clostridium</taxon>
    </lineage>
</organism>
<comment type="caution">
    <text evidence="8">The sequence shown here is derived from an EMBL/GenBank/DDBJ whole genome shotgun (WGS) entry which is preliminary data.</text>
</comment>
<dbReference type="eggNOG" id="COG4166">
    <property type="taxonomic scope" value="Bacteria"/>
</dbReference>
<dbReference type="RefSeq" id="WP_005214856.1">
    <property type="nucleotide sequence ID" value="NZ_KB291681.1"/>
</dbReference>
<dbReference type="Gene3D" id="3.90.76.10">
    <property type="entry name" value="Dipeptide-binding Protein, Domain 1"/>
    <property type="match status" value="1"/>
</dbReference>
<evidence type="ECO:0000256" key="6">
    <source>
        <dbReference type="SAM" id="SignalP"/>
    </source>
</evidence>
<dbReference type="PANTHER" id="PTHR30290:SF10">
    <property type="entry name" value="PERIPLASMIC OLIGOPEPTIDE-BINDING PROTEIN-RELATED"/>
    <property type="match status" value="1"/>
</dbReference>
<evidence type="ECO:0000313" key="8">
    <source>
        <dbReference type="EMBL" id="EKY23988.1"/>
    </source>
</evidence>
<feature type="compositionally biased region" description="Low complexity" evidence="5">
    <location>
        <begin position="34"/>
        <end position="49"/>
    </location>
</feature>
<dbReference type="PROSITE" id="PS51257">
    <property type="entry name" value="PROKAR_LIPOPROTEIN"/>
    <property type="match status" value="1"/>
</dbReference>
<name>L1Q7Q7_9CLOT</name>
<dbReference type="InterPro" id="IPR039424">
    <property type="entry name" value="SBP_5"/>
</dbReference>
<evidence type="ECO:0000256" key="1">
    <source>
        <dbReference type="ARBA" id="ARBA00004196"/>
    </source>
</evidence>
<feature type="signal peptide" evidence="6">
    <location>
        <begin position="1"/>
        <end position="26"/>
    </location>
</feature>
<dbReference type="InterPro" id="IPR030678">
    <property type="entry name" value="Peptide/Ni-bd"/>
</dbReference>
<evidence type="ECO:0000256" key="2">
    <source>
        <dbReference type="ARBA" id="ARBA00005695"/>
    </source>
</evidence>
<keyword evidence="9" id="KW-1185">Reference proteome</keyword>
<dbReference type="Proteomes" id="UP000010420">
    <property type="component" value="Unassembled WGS sequence"/>
</dbReference>
<dbReference type="GO" id="GO:0015833">
    <property type="term" value="P:peptide transport"/>
    <property type="evidence" value="ECO:0007669"/>
    <property type="project" value="TreeGrafter"/>
</dbReference>
<sequence>MKTGKIKKLCALALALALGVTSLVGCGSNETGDSSTETENNQTSSTTETTESEQELVYNLGAETKTIDPALNNAVDGSIIIANAFEGLMKLDENQKAIPGIAESYDVSEDNLVYTFHLRSDAKWSDGEQVKAGDFEYAWKRVLNPDTAADYAFQLYYLVGAEEYNTGSGSVDEVGVKALDDETLEVTLKNPTTYFLELTAFPTLMPVREDIVSANPDAWTQEPELYVSNGPFTLKEYNMKDSYVFVKNENYYGKDNVKLDTLKFRMIEDEVSAYASVKNGEVDMSENLPTAEIQPGQEEGYVEIYPYLGTYFYAINVNNNTDKLPEDVQKALSDKRVRQALSLAIDRTTIVENVTMGGQIPAYSYVPEGIPGGEEGTEFADKKYWDVDDMDGNIEKAKALLEEAGYPNGEGLPTFELLYNTNEGNKLIAESIQQMWAAIGVNVELANQEWAVFQDSRKNGNFQIARHGWIGDYVDPMTFLDMWMTGLGNNDPKFSNEEYDSLITQAMAETDSVKRSEILRQAEDILMDEMPIIPIYYYTQVKAVNPKVKGVVVSPLGQVYFENAYIEE</sequence>
<comment type="similarity">
    <text evidence="2">Belongs to the bacterial solute-binding protein 5 family.</text>
</comment>
<dbReference type="OrthoDB" id="9801912at2"/>
<comment type="subcellular location">
    <subcellularLocation>
        <location evidence="1">Cell envelope</location>
    </subcellularLocation>
</comment>
<dbReference type="Gene3D" id="3.10.105.10">
    <property type="entry name" value="Dipeptide-binding Protein, Domain 3"/>
    <property type="match status" value="1"/>
</dbReference>
<dbReference type="PANTHER" id="PTHR30290">
    <property type="entry name" value="PERIPLASMIC BINDING COMPONENT OF ABC TRANSPORTER"/>
    <property type="match status" value="1"/>
</dbReference>
<evidence type="ECO:0000313" key="9">
    <source>
        <dbReference type="Proteomes" id="UP000010420"/>
    </source>
</evidence>
<dbReference type="EMBL" id="AMEZ01000091">
    <property type="protein sequence ID" value="EKY23988.1"/>
    <property type="molecule type" value="Genomic_DNA"/>
</dbReference>
<reference evidence="8 9" key="1">
    <citation type="submission" date="2012-05" db="EMBL/GenBank/DDBJ databases">
        <authorList>
            <person name="Weinstock G."/>
            <person name="Sodergren E."/>
            <person name="Lobos E.A."/>
            <person name="Fulton L."/>
            <person name="Fulton R."/>
            <person name="Courtney L."/>
            <person name="Fronick C."/>
            <person name="O'Laughlin M."/>
            <person name="Godfrey J."/>
            <person name="Wilson R.M."/>
            <person name="Miner T."/>
            <person name="Farmer C."/>
            <person name="Delehaunty K."/>
            <person name="Cordes M."/>
            <person name="Minx P."/>
            <person name="Tomlinson C."/>
            <person name="Chen J."/>
            <person name="Wollam A."/>
            <person name="Pepin K.H."/>
            <person name="Bhonagiri V."/>
            <person name="Zhang X."/>
            <person name="Suruliraj S."/>
            <person name="Warren W."/>
            <person name="Mitreva M."/>
            <person name="Mardis E.R."/>
            <person name="Wilson R.K."/>
        </authorList>
    </citation>
    <scope>NUCLEOTIDE SEQUENCE [LARGE SCALE GENOMIC DNA]</scope>
    <source>
        <strain evidence="8 9">DSM 1785</strain>
    </source>
</reference>
<evidence type="ECO:0000259" key="7">
    <source>
        <dbReference type="Pfam" id="PF00496"/>
    </source>
</evidence>
<dbReference type="CDD" id="cd08504">
    <property type="entry name" value="PBP2_OppA"/>
    <property type="match status" value="1"/>
</dbReference>
<protein>
    <submittedName>
        <fullName evidence="8">Putative periplasmic oligopeptide-binding protein</fullName>
    </submittedName>
</protein>
<dbReference type="PIRSF" id="PIRSF002741">
    <property type="entry name" value="MppA"/>
    <property type="match status" value="1"/>
</dbReference>
<dbReference type="FunFam" id="3.90.76.10:FF:000001">
    <property type="entry name" value="Oligopeptide ABC transporter substrate-binding protein"/>
    <property type="match status" value="1"/>
</dbReference>
<dbReference type="STRING" id="545697.HMPREF0216_02747"/>
<dbReference type="HOGENOM" id="CLU_017028_0_3_9"/>
<dbReference type="GO" id="GO:1904680">
    <property type="term" value="F:peptide transmembrane transporter activity"/>
    <property type="evidence" value="ECO:0007669"/>
    <property type="project" value="TreeGrafter"/>
</dbReference>
<dbReference type="AlphaFoldDB" id="L1Q7Q7"/>
<evidence type="ECO:0000256" key="3">
    <source>
        <dbReference type="ARBA" id="ARBA00022448"/>
    </source>
</evidence>
<dbReference type="InterPro" id="IPR000914">
    <property type="entry name" value="SBP_5_dom"/>
</dbReference>
<dbReference type="FunFam" id="3.10.105.10:FF:000001">
    <property type="entry name" value="Oligopeptide ABC transporter, oligopeptide-binding protein"/>
    <property type="match status" value="1"/>
</dbReference>
<dbReference type="SUPFAM" id="SSF53850">
    <property type="entry name" value="Periplasmic binding protein-like II"/>
    <property type="match status" value="1"/>
</dbReference>
<evidence type="ECO:0000256" key="5">
    <source>
        <dbReference type="SAM" id="MobiDB-lite"/>
    </source>
</evidence>
<dbReference type="GO" id="GO:0043190">
    <property type="term" value="C:ATP-binding cassette (ABC) transporter complex"/>
    <property type="evidence" value="ECO:0007669"/>
    <property type="project" value="InterPro"/>
</dbReference>
<keyword evidence="3" id="KW-0813">Transport</keyword>
<dbReference type="GO" id="GO:0030288">
    <property type="term" value="C:outer membrane-bounded periplasmic space"/>
    <property type="evidence" value="ECO:0007669"/>
    <property type="project" value="UniProtKB-ARBA"/>
</dbReference>
<evidence type="ECO:0000256" key="4">
    <source>
        <dbReference type="ARBA" id="ARBA00022729"/>
    </source>
</evidence>
<feature type="domain" description="Solute-binding protein family 5" evidence="7">
    <location>
        <begin position="97"/>
        <end position="490"/>
    </location>
</feature>
<dbReference type="Pfam" id="PF00496">
    <property type="entry name" value="SBP_bac_5"/>
    <property type="match status" value="1"/>
</dbReference>
<feature type="region of interest" description="Disordered" evidence="5">
    <location>
        <begin position="28"/>
        <end position="53"/>
    </location>
</feature>
<dbReference type="Gene3D" id="3.40.190.10">
    <property type="entry name" value="Periplasmic binding protein-like II"/>
    <property type="match status" value="1"/>
</dbReference>
<proteinExistence type="inferred from homology"/>